<reference evidence="4" key="1">
    <citation type="submission" date="2019-12" db="UniProtKB">
        <authorList>
            <consortium name="WormBaseParasite"/>
        </authorList>
    </citation>
    <scope>IDENTIFICATION</scope>
</reference>
<evidence type="ECO:0000313" key="3">
    <source>
        <dbReference type="Proteomes" id="UP000046395"/>
    </source>
</evidence>
<accession>A0A5S6Q626</accession>
<name>A0A5S6Q626_TRIMR</name>
<evidence type="ECO:0000259" key="2">
    <source>
        <dbReference type="Pfam" id="PF07727"/>
    </source>
</evidence>
<protein>
    <submittedName>
        <fullName evidence="4">Reverse transcriptase Ty1/copia-type domain-containing protein</fullName>
    </submittedName>
</protein>
<dbReference type="AlphaFoldDB" id="A0A5S6Q626"/>
<proteinExistence type="predicted"/>
<feature type="domain" description="Reverse transcriptase Ty1/copia-type" evidence="2">
    <location>
        <begin position="101"/>
        <end position="341"/>
    </location>
</feature>
<dbReference type="Proteomes" id="UP000046395">
    <property type="component" value="Unassembled WGS sequence"/>
</dbReference>
<dbReference type="PANTHER" id="PTHR11439">
    <property type="entry name" value="GAG-POL-RELATED RETROTRANSPOSON"/>
    <property type="match status" value="1"/>
</dbReference>
<dbReference type="STRING" id="70415.A0A5S6Q626"/>
<feature type="region of interest" description="Disordered" evidence="1">
    <location>
        <begin position="1"/>
        <end position="20"/>
    </location>
</feature>
<keyword evidence="3" id="KW-1185">Reference proteome</keyword>
<evidence type="ECO:0000256" key="1">
    <source>
        <dbReference type="SAM" id="MobiDB-lite"/>
    </source>
</evidence>
<organism evidence="3 4">
    <name type="scientific">Trichuris muris</name>
    <name type="common">Mouse whipworm</name>
    <dbReference type="NCBI Taxonomy" id="70415"/>
    <lineage>
        <taxon>Eukaryota</taxon>
        <taxon>Metazoa</taxon>
        <taxon>Ecdysozoa</taxon>
        <taxon>Nematoda</taxon>
        <taxon>Enoplea</taxon>
        <taxon>Dorylaimia</taxon>
        <taxon>Trichinellida</taxon>
        <taxon>Trichuridae</taxon>
        <taxon>Trichuris</taxon>
    </lineage>
</organism>
<dbReference type="CDD" id="cd09272">
    <property type="entry name" value="RNase_HI_RT_Ty1"/>
    <property type="match status" value="1"/>
</dbReference>
<dbReference type="Pfam" id="PF07727">
    <property type="entry name" value="RVT_2"/>
    <property type="match status" value="1"/>
</dbReference>
<dbReference type="PANTHER" id="PTHR11439:SF483">
    <property type="entry name" value="PEPTIDE SYNTHASE GLIP-LIKE, PUTATIVE (AFU_ORTHOLOGUE AFUA_3G12920)-RELATED"/>
    <property type="match status" value="1"/>
</dbReference>
<sequence length="582" mass="66580">MRQVIDDSCTEELKSDNGSDVELELEKVRSNLELERKPAQSEVKAENGLPKRQRRKPKYLTDYALLTEVSYLTSFLAAMQSEDAVHWRRAMEEEMNSLHENSVWTLVDLAPGKKVVDTRWVFCVKTKADGTVAKYKARLVAKGYVQRPGIDYGETFNPVVRFDTVRTILSIGAVEKLKFRQFDVKTAFLYGTLEEEVYVKQSEGFEDGTNRVCRLNRSLYGLKQSPRCWNKKLVHFLKRKGMKQSAADPCLFIRRGQKSKLMLVVYVDDRILAGSNECEMEQFLAEMEKEFRITKGPLDSFLGTEIKLLRDGSIFVGQETYTRRVLKRFRMDEANAVVTPADTVVSASNEDAVLDRTVPYREAVGALMFLMTTTRPDKAYAISMVSQALEKPTVKEWKALKRIFKYLRGTVNYKLHYKSNGKPSLQCFCDADYAGDVTSRRSRTGVVCMYAGGAVSWLSQKQRSVALSTTEAEYVASSEASRELMWLKRLLLELTDVKQTPVIFIDNLGAVKLSKNPEFHKRSKHIAVRFHFVREKWQRRELDVQHISSEDQTADILTKALPKTRSESLRSCLGMIPFPMEC</sequence>
<dbReference type="InterPro" id="IPR043502">
    <property type="entry name" value="DNA/RNA_pol_sf"/>
</dbReference>
<dbReference type="WBParaSite" id="TMUE_1000002736.1">
    <property type="protein sequence ID" value="TMUE_1000002736.1"/>
    <property type="gene ID" value="WBGene00298452"/>
</dbReference>
<dbReference type="InterPro" id="IPR013103">
    <property type="entry name" value="RVT_2"/>
</dbReference>
<evidence type="ECO:0000313" key="4">
    <source>
        <dbReference type="WBParaSite" id="TMUE_1000002736.1"/>
    </source>
</evidence>
<dbReference type="SUPFAM" id="SSF56672">
    <property type="entry name" value="DNA/RNA polymerases"/>
    <property type="match status" value="1"/>
</dbReference>